<dbReference type="AlphaFoldDB" id="A0A0G0MQN7"/>
<organism evidence="1 2">
    <name type="scientific">Candidatus Daviesbacteria bacterium GW2011_GWA2_38_24</name>
    <dbReference type="NCBI Taxonomy" id="1618422"/>
    <lineage>
        <taxon>Bacteria</taxon>
        <taxon>Candidatus Daviesiibacteriota</taxon>
    </lineage>
</organism>
<reference evidence="1 2" key="1">
    <citation type="journal article" date="2015" name="Nature">
        <title>rRNA introns, odd ribosomes, and small enigmatic genomes across a large radiation of phyla.</title>
        <authorList>
            <person name="Brown C.T."/>
            <person name="Hug L.A."/>
            <person name="Thomas B.C."/>
            <person name="Sharon I."/>
            <person name="Castelle C.J."/>
            <person name="Singh A."/>
            <person name="Wilkins M.J."/>
            <person name="Williams K.H."/>
            <person name="Banfield J.F."/>
        </authorList>
    </citation>
    <scope>NUCLEOTIDE SEQUENCE [LARGE SCALE GENOMIC DNA]</scope>
</reference>
<accession>A0A0G0MQN7</accession>
<evidence type="ECO:0000313" key="2">
    <source>
        <dbReference type="Proteomes" id="UP000034235"/>
    </source>
</evidence>
<proteinExistence type="predicted"/>
<protein>
    <submittedName>
        <fullName evidence="1">Uncharacterized protein</fullName>
    </submittedName>
</protein>
<sequence length="219" mass="25908">MITFEVAKKLFSRYFLGPDEILSVISQTNISENFFAKKTIPEIPFSQELLEKSCQDSILILGVPEDRQGKPLTLNNMRSFYGTDPNIKEPCMYNQDWYLKEDFAANRTLEFKWYLIKRSIVENTRALRPDQIQEILTTGEQFPSAILTAYVFFLNYLINKEILWKHDFLWCSDEDHNEDIIYTGRYEDPMGINKNGFNIHRHLKIRNVYGLVPMIEFRQ</sequence>
<dbReference type="EMBL" id="LBUP01000001">
    <property type="protein sequence ID" value="KKQ67221.1"/>
    <property type="molecule type" value="Genomic_DNA"/>
</dbReference>
<gene>
    <name evidence="1" type="ORF">US86_C0001G0148</name>
</gene>
<comment type="caution">
    <text evidence="1">The sequence shown here is derived from an EMBL/GenBank/DDBJ whole genome shotgun (WGS) entry which is preliminary data.</text>
</comment>
<dbReference type="Proteomes" id="UP000034235">
    <property type="component" value="Unassembled WGS sequence"/>
</dbReference>
<name>A0A0G0MQN7_9BACT</name>
<evidence type="ECO:0000313" key="1">
    <source>
        <dbReference type="EMBL" id="KKQ67221.1"/>
    </source>
</evidence>